<dbReference type="NCBIfam" id="NF003555">
    <property type="entry name" value="PRK05218.1"/>
    <property type="match status" value="1"/>
</dbReference>
<dbReference type="Gene3D" id="3.30.565.10">
    <property type="entry name" value="Histidine kinase-like ATPase, C-terminal domain"/>
    <property type="match status" value="1"/>
</dbReference>
<dbReference type="PIRSF" id="PIRSF002583">
    <property type="entry name" value="Hsp90"/>
    <property type="match status" value="1"/>
</dbReference>
<dbReference type="GO" id="GO:0005524">
    <property type="term" value="F:ATP binding"/>
    <property type="evidence" value="ECO:0007669"/>
    <property type="project" value="UniProtKB-UniRule"/>
</dbReference>
<feature type="binding site" evidence="9">
    <location>
        <position position="88"/>
    </location>
    <ligand>
        <name>ATP</name>
        <dbReference type="ChEBI" id="CHEBI:30616"/>
    </ligand>
</feature>
<dbReference type="InterPro" id="IPR036890">
    <property type="entry name" value="HATPase_C_sf"/>
</dbReference>
<dbReference type="InterPro" id="IPR020568">
    <property type="entry name" value="Ribosomal_Su5_D2-typ_SF"/>
</dbReference>
<dbReference type="Gene3D" id="3.40.50.11260">
    <property type="match status" value="1"/>
</dbReference>
<dbReference type="FunFam" id="3.30.565.10:FF:000009">
    <property type="entry name" value="Molecular chaperone HtpG"/>
    <property type="match status" value="1"/>
</dbReference>
<keyword evidence="4 8" id="KW-0547">Nucleotide-binding</keyword>
<evidence type="ECO:0000313" key="10">
    <source>
        <dbReference type="EMBL" id="GAT77080.1"/>
    </source>
</evidence>
<evidence type="ECO:0000256" key="7">
    <source>
        <dbReference type="ARBA" id="ARBA00023186"/>
    </source>
</evidence>
<keyword evidence="7 8" id="KW-0143">Chaperone</keyword>
<dbReference type="SUPFAM" id="SSF55874">
    <property type="entry name" value="ATPase domain of HSP90 chaperone/DNA topoisomerase II/histidine kinase"/>
    <property type="match status" value="1"/>
</dbReference>
<evidence type="ECO:0000256" key="3">
    <source>
        <dbReference type="ARBA" id="ARBA00022490"/>
    </source>
</evidence>
<evidence type="ECO:0000256" key="2">
    <source>
        <dbReference type="ARBA" id="ARBA00008239"/>
    </source>
</evidence>
<feature type="binding site" evidence="9">
    <location>
        <position position="83"/>
    </location>
    <ligand>
        <name>ATP</name>
        <dbReference type="ChEBI" id="CHEBI:30616"/>
    </ligand>
</feature>
<comment type="caution">
    <text evidence="8">Lacks conserved residue(s) required for the propagation of feature annotation.</text>
</comment>
<evidence type="ECO:0000256" key="5">
    <source>
        <dbReference type="ARBA" id="ARBA00022840"/>
    </source>
</evidence>
<dbReference type="InterPro" id="IPR019805">
    <property type="entry name" value="Heat_shock_protein_90_CS"/>
</dbReference>
<dbReference type="STRING" id="779.GCA_002019755_00272"/>
<evidence type="ECO:0000256" key="8">
    <source>
        <dbReference type="HAMAP-Rule" id="MF_00505"/>
    </source>
</evidence>
<comment type="similarity">
    <text evidence="2 8">Belongs to the heat shock protein 90 family.</text>
</comment>
<feature type="binding site" evidence="9">
    <location>
        <position position="96"/>
    </location>
    <ligand>
        <name>ATP</name>
        <dbReference type="ChEBI" id="CHEBI:30616"/>
    </ligand>
</feature>
<dbReference type="EMBL" id="BDDL01000034">
    <property type="protein sequence ID" value="GAT77080.1"/>
    <property type="molecule type" value="Genomic_DNA"/>
</dbReference>
<dbReference type="Gene3D" id="3.30.230.80">
    <property type="match status" value="1"/>
</dbReference>
<organism evidence="10 11">
    <name type="scientific">Ehrlichia ruminantium</name>
    <name type="common">heartwater rickettsia</name>
    <name type="synonym">Cowdria ruminantium</name>
    <dbReference type="NCBI Taxonomy" id="779"/>
    <lineage>
        <taxon>Bacteria</taxon>
        <taxon>Pseudomonadati</taxon>
        <taxon>Pseudomonadota</taxon>
        <taxon>Alphaproteobacteria</taxon>
        <taxon>Rickettsiales</taxon>
        <taxon>Anaplasmataceae</taxon>
        <taxon>Ehrlichia</taxon>
    </lineage>
</organism>
<evidence type="ECO:0000256" key="1">
    <source>
        <dbReference type="ARBA" id="ARBA00004496"/>
    </source>
</evidence>
<dbReference type="PANTHER" id="PTHR11528">
    <property type="entry name" value="HEAT SHOCK PROTEIN 90 FAMILY MEMBER"/>
    <property type="match status" value="1"/>
</dbReference>
<accession>A0A161LYB1</accession>
<dbReference type="GO" id="GO:0140662">
    <property type="term" value="F:ATP-dependent protein folding chaperone"/>
    <property type="evidence" value="ECO:0007669"/>
    <property type="project" value="InterPro"/>
</dbReference>
<feature type="binding site" evidence="9">
    <location>
        <position position="335"/>
    </location>
    <ligand>
        <name>ATP</name>
        <dbReference type="ChEBI" id="CHEBI:30616"/>
    </ligand>
</feature>
<comment type="function">
    <text evidence="8">Molecular chaperone. Has ATPase activity.</text>
</comment>
<dbReference type="Gene3D" id="1.20.120.790">
    <property type="entry name" value="Heat shock protein 90, C-terminal domain"/>
    <property type="match status" value="1"/>
</dbReference>
<feature type="binding site" evidence="9">
    <location>
        <position position="37"/>
    </location>
    <ligand>
        <name>ATP</name>
        <dbReference type="ChEBI" id="CHEBI:30616"/>
    </ligand>
</feature>
<dbReference type="GO" id="GO:0005737">
    <property type="term" value="C:cytoplasm"/>
    <property type="evidence" value="ECO:0007669"/>
    <property type="project" value="UniProtKB-SubCell"/>
</dbReference>
<dbReference type="PRINTS" id="PR00775">
    <property type="entry name" value="HEATSHOCK90"/>
</dbReference>
<dbReference type="PROSITE" id="PS00298">
    <property type="entry name" value="HSP90"/>
    <property type="match status" value="1"/>
</dbReference>
<dbReference type="SUPFAM" id="SSF54211">
    <property type="entry name" value="Ribosomal protein S5 domain 2-like"/>
    <property type="match status" value="1"/>
</dbReference>
<feature type="binding site" evidence="9">
    <location>
        <position position="41"/>
    </location>
    <ligand>
        <name>ATP</name>
        <dbReference type="ChEBI" id="CHEBI:30616"/>
    </ligand>
</feature>
<evidence type="ECO:0000256" key="4">
    <source>
        <dbReference type="ARBA" id="ARBA00022741"/>
    </source>
</evidence>
<evidence type="ECO:0000313" key="11">
    <source>
        <dbReference type="Proteomes" id="UP000092677"/>
    </source>
</evidence>
<feature type="region of interest" description="C" evidence="8">
    <location>
        <begin position="560"/>
        <end position="637"/>
    </location>
</feature>
<dbReference type="Pfam" id="PF13589">
    <property type="entry name" value="HATPase_c_3"/>
    <property type="match status" value="1"/>
</dbReference>
<dbReference type="GO" id="GO:0051082">
    <property type="term" value="F:unfolded protein binding"/>
    <property type="evidence" value="ECO:0007669"/>
    <property type="project" value="UniProtKB-UniRule"/>
</dbReference>
<proteinExistence type="inferred from homology"/>
<evidence type="ECO:0000256" key="6">
    <source>
        <dbReference type="ARBA" id="ARBA00023016"/>
    </source>
</evidence>
<dbReference type="Proteomes" id="UP000092677">
    <property type="component" value="Unassembled WGS sequence"/>
</dbReference>
<dbReference type="InterPro" id="IPR037196">
    <property type="entry name" value="HSP90_C"/>
</dbReference>
<feature type="binding site" evidence="9">
    <location>
        <position position="180"/>
    </location>
    <ligand>
        <name>ATP</name>
        <dbReference type="ChEBI" id="CHEBI:30616"/>
    </ligand>
</feature>
<dbReference type="SUPFAM" id="SSF110942">
    <property type="entry name" value="HSP90 C-terminal domain"/>
    <property type="match status" value="1"/>
</dbReference>
<dbReference type="GO" id="GO:0016887">
    <property type="term" value="F:ATP hydrolysis activity"/>
    <property type="evidence" value="ECO:0007669"/>
    <property type="project" value="InterPro"/>
</dbReference>
<dbReference type="Pfam" id="PF00183">
    <property type="entry name" value="HSP90"/>
    <property type="match status" value="1"/>
</dbReference>
<comment type="caution">
    <text evidence="10">The sequence shown here is derived from an EMBL/GenBank/DDBJ whole genome shotgun (WGS) entry which is preliminary data.</text>
</comment>
<dbReference type="InterPro" id="IPR001404">
    <property type="entry name" value="Hsp90_fam"/>
</dbReference>
<keyword evidence="6 8" id="KW-0346">Stress response</keyword>
<keyword evidence="5 8" id="KW-0067">ATP-binding</keyword>
<evidence type="ECO:0000256" key="9">
    <source>
        <dbReference type="PIRSR" id="PIRSR002583-1"/>
    </source>
</evidence>
<reference evidence="11" key="1">
    <citation type="submission" date="2016-05" db="EMBL/GenBank/DDBJ databases">
        <title>Draft genome sequences of four strains of Ehrlichia ruminantium, a tick-borne pathogen of ruminants, isolated from Zimbabwe, The Gambia and Ghana.</title>
        <authorList>
            <person name="Nakao R."/>
            <person name="Jongejan F."/>
            <person name="Sugimoto C."/>
        </authorList>
    </citation>
    <scope>NUCLEOTIDE SEQUENCE [LARGE SCALE GENOMIC DNA]</scope>
    <source>
        <strain evidence="11">Kerr Seringe</strain>
    </source>
</reference>
<comment type="subunit">
    <text evidence="8">Homodimer.</text>
</comment>
<feature type="region of interest" description="A; substrate-binding" evidence="8">
    <location>
        <begin position="1"/>
        <end position="335"/>
    </location>
</feature>
<dbReference type="RefSeq" id="WP_065432457.1">
    <property type="nucleotide sequence ID" value="NZ_BDDL01000034.1"/>
</dbReference>
<name>A0A161LYB1_EHRRU</name>
<dbReference type="AlphaFoldDB" id="A0A161LYB1"/>
<sequence>MQGTVNSERLKFDAEVGKVLKLVIHSLYTNKDIFLRELISNASDACDKLRYQSLSNQDLMDVGSELKIVISVDKDKNRLYISDNGIGMNREDLINNLGTIAHSGTQKFLDAINSGASSQQGVVELIGKFGVGFYSAFMVASEVIVESCKAGESVGYQWKSSGDGEFIISQLESDQVSRGTRITLALKPEECEFVDKFRIEHIVTTYSYHINYPVYFLNDKGEEERLNSEAAIWTKAKDEISAEEHQNFFRTVAHVGGEPWMILHNKNEGVIEYTNLLYIPSIKPFDLFHPDRKCSVKLYVNKVFITEDNVQIIPQYLRFLKGIIDSSDLPLNISRETLQNNKIIEKIKRSLVKRVLSELKKKAESNIEDYTKFWDNFGSVLKEGLCESMNTEFREELISVCRFYSTHSNDSLISLEDYIERMKPEQNNIYYLTGNDLDSIKKSPQLEGFVSRGVEVLLLVDPVDDFWTNVVTDYQKVPLRSVIRADEDLEKFSDVEKGDESKESQSEDTQSKEKVDKFIGYAAQVLTNLVSNVRVSKKLTDSPVCLAVADGSMDIRMERFLREQKQLNYKSTKILEINSKHPIVSKMIDQYTENGESAMLCNMLHLLLGQACILEGEELQNVSDFAERMNSVLSQIN</sequence>
<dbReference type="HAMAP" id="MF_00505">
    <property type="entry name" value="HSP90"/>
    <property type="match status" value="1"/>
</dbReference>
<dbReference type="InterPro" id="IPR020575">
    <property type="entry name" value="Hsp90_N"/>
</dbReference>
<feature type="binding site" evidence="9">
    <location>
        <begin position="103"/>
        <end position="104"/>
    </location>
    <ligand>
        <name>ATP</name>
        <dbReference type="ChEBI" id="CHEBI:30616"/>
    </ligand>
</feature>
<dbReference type="CDD" id="cd16927">
    <property type="entry name" value="HATPase_Hsp90-like"/>
    <property type="match status" value="1"/>
</dbReference>
<gene>
    <name evidence="8 10" type="primary">htpG</name>
    <name evidence="10" type="ORF">EHRUM2_02890</name>
</gene>
<protein>
    <recommendedName>
        <fullName evidence="8">Chaperone protein HtpG</fullName>
    </recommendedName>
    <alternativeName>
        <fullName evidence="8">Heat shock protein HtpG</fullName>
    </alternativeName>
    <alternativeName>
        <fullName evidence="8">High temperature protein G</fullName>
    </alternativeName>
</protein>
<comment type="subcellular location">
    <subcellularLocation>
        <location evidence="1 8">Cytoplasm</location>
    </subcellularLocation>
</comment>
<keyword evidence="3 8" id="KW-0963">Cytoplasm</keyword>